<dbReference type="PANTHER" id="PTHR47618">
    <property type="entry name" value="BIFUNCTIONAL OLIGORIBONUCLEASE AND PAP PHOSPHATASE NRNA"/>
    <property type="match status" value="1"/>
</dbReference>
<feature type="region of interest" description="Disordered" evidence="1">
    <location>
        <begin position="361"/>
        <end position="385"/>
    </location>
</feature>
<dbReference type="Proteomes" id="UP000263012">
    <property type="component" value="Chromosome"/>
</dbReference>
<keyword evidence="2" id="KW-1133">Transmembrane helix</keyword>
<accession>A0A343TJ36</accession>
<dbReference type="InterPro" id="IPR003156">
    <property type="entry name" value="DHHA1_dom"/>
</dbReference>
<evidence type="ECO:0000259" key="3">
    <source>
        <dbReference type="Pfam" id="PF01368"/>
    </source>
</evidence>
<evidence type="ECO:0000313" key="6">
    <source>
        <dbReference type="Proteomes" id="UP000263012"/>
    </source>
</evidence>
<dbReference type="SUPFAM" id="SSF64182">
    <property type="entry name" value="DHH phosphoesterases"/>
    <property type="match status" value="1"/>
</dbReference>
<dbReference type="Gene3D" id="3.90.1640.10">
    <property type="entry name" value="inorganic pyrophosphatase (n-terminal core)"/>
    <property type="match status" value="1"/>
</dbReference>
<dbReference type="InterPro" id="IPR001667">
    <property type="entry name" value="DDH_dom"/>
</dbReference>
<dbReference type="GO" id="GO:0003676">
    <property type="term" value="F:nucleic acid binding"/>
    <property type="evidence" value="ECO:0007669"/>
    <property type="project" value="InterPro"/>
</dbReference>
<keyword evidence="2" id="KW-0472">Membrane</keyword>
<evidence type="ECO:0000256" key="2">
    <source>
        <dbReference type="SAM" id="Phobius"/>
    </source>
</evidence>
<dbReference type="Pfam" id="PF02272">
    <property type="entry name" value="DHHA1"/>
    <property type="match status" value="1"/>
</dbReference>
<dbReference type="PANTHER" id="PTHR47618:SF1">
    <property type="entry name" value="BIFUNCTIONAL OLIGORIBONUCLEASE AND PAP PHOSPHATASE NRNA"/>
    <property type="match status" value="1"/>
</dbReference>
<dbReference type="InterPro" id="IPR051319">
    <property type="entry name" value="Oligoribo/pAp-PDE_c-di-AMP_PDE"/>
</dbReference>
<reference evidence="6" key="1">
    <citation type="submission" date="2017-11" db="EMBL/GenBank/DDBJ databases">
        <title>Phenotypic and genomic properties of facultatively anaerobic sulfur-reducing natronoarchaea from hypersaline soda lakes.</title>
        <authorList>
            <person name="Sorokin D.Y."/>
            <person name="Kublanov I.V."/>
            <person name="Roman P."/>
            <person name="Sinninghe Damste J.S."/>
            <person name="Golyshin P.N."/>
            <person name="Rojo D."/>
            <person name="Ciordia S."/>
            <person name="Mena M.D.C."/>
            <person name="Ferrer M."/>
            <person name="Messina E."/>
            <person name="Smedile F."/>
            <person name="La Spada G."/>
            <person name="La Cono V."/>
            <person name="Yakimov M.M."/>
        </authorList>
    </citation>
    <scope>NUCLEOTIDE SEQUENCE [LARGE SCALE GENOMIC DNA]</scope>
    <source>
        <strain evidence="6">AArc-Sl</strain>
    </source>
</reference>
<evidence type="ECO:0000259" key="4">
    <source>
        <dbReference type="Pfam" id="PF02272"/>
    </source>
</evidence>
<evidence type="ECO:0000256" key="1">
    <source>
        <dbReference type="SAM" id="MobiDB-lite"/>
    </source>
</evidence>
<feature type="transmembrane region" description="Helical" evidence="2">
    <location>
        <begin position="39"/>
        <end position="57"/>
    </location>
</feature>
<sequence length="406" mass="43238">MGYRWTGLTTIQDVTQLEGIVDGNQLRALEETLRSQPELFALVGGGILVVAVLLLLYRRRKPAGKQFQEALGGCEEITVLTHPNPDPDAMASAMGVGLLAKQVDTEPTIQYTGQIRHQENRAFQTVLDVDLERVEHVTDLATEDVVLVDHNEPRGFQGADGVLPLAVVDHHPGEGVGAEFTDVRTDYGACASMVAEYFQDVNATPVPPDQHASEAGSRRTVSTETSTGLLYGILADTSHLTVGASTADFEAAGYLRPGIDEDLLDRIANPAVDAEVLDVKARAIAGRQVNGSFAVADVGAITNADAIPQAADELILLEGITAVVVWGERDGTLHLSGRSRDDRVHMGKTLQMVLEEIPNASAGGHARMGGGQIPPQTTADGTEDASVDQYRDGLVDRMFSAMAGDV</sequence>
<keyword evidence="6" id="KW-1185">Reference proteome</keyword>
<dbReference type="AlphaFoldDB" id="A0A343TJ36"/>
<keyword evidence="2" id="KW-0812">Transmembrane</keyword>
<dbReference type="EMBL" id="CP025066">
    <property type="protein sequence ID" value="AUX09108.1"/>
    <property type="molecule type" value="Genomic_DNA"/>
</dbReference>
<feature type="domain" description="DHHA1" evidence="4">
    <location>
        <begin position="290"/>
        <end position="376"/>
    </location>
</feature>
<evidence type="ECO:0000313" key="5">
    <source>
        <dbReference type="EMBL" id="AUX09108.1"/>
    </source>
</evidence>
<gene>
    <name evidence="5" type="ORF">AArcSl_1479</name>
</gene>
<dbReference type="OrthoDB" id="194842at2157"/>
<dbReference type="RefSeq" id="WP_119817157.1">
    <property type="nucleotide sequence ID" value="NZ_CP025066.1"/>
</dbReference>
<dbReference type="GeneID" id="37877832"/>
<organism evidence="5 6">
    <name type="scientific">Halalkaliarchaeum desulfuricum</name>
    <dbReference type="NCBI Taxonomy" id="2055893"/>
    <lineage>
        <taxon>Archaea</taxon>
        <taxon>Methanobacteriati</taxon>
        <taxon>Methanobacteriota</taxon>
        <taxon>Stenosarchaea group</taxon>
        <taxon>Halobacteria</taxon>
        <taxon>Halobacteriales</taxon>
        <taxon>Haloferacaceae</taxon>
        <taxon>Halalkaliarchaeum</taxon>
    </lineage>
</organism>
<dbReference type="KEGG" id="hdf:AArcSl_1479"/>
<dbReference type="InterPro" id="IPR038763">
    <property type="entry name" value="DHH_sf"/>
</dbReference>
<feature type="domain" description="DDH" evidence="3">
    <location>
        <begin position="77"/>
        <end position="210"/>
    </location>
</feature>
<name>A0A343TJ36_9EURY</name>
<protein>
    <submittedName>
        <fullName evidence="5">Phosphoesterase RecJ domain protein</fullName>
    </submittedName>
</protein>
<dbReference type="Pfam" id="PF01368">
    <property type="entry name" value="DHH"/>
    <property type="match status" value="1"/>
</dbReference>
<proteinExistence type="predicted"/>